<evidence type="ECO:0000313" key="3">
    <source>
        <dbReference type="Proteomes" id="UP000023152"/>
    </source>
</evidence>
<gene>
    <name evidence="2" type="ORF">RFI_34593</name>
</gene>
<protein>
    <submittedName>
        <fullName evidence="2">Uncharacterized protein</fullName>
    </submittedName>
</protein>
<feature type="transmembrane region" description="Helical" evidence="1">
    <location>
        <begin position="79"/>
        <end position="102"/>
    </location>
</feature>
<accession>X6LQ06</accession>
<keyword evidence="3" id="KW-1185">Reference proteome</keyword>
<keyword evidence="1" id="KW-0472">Membrane</keyword>
<evidence type="ECO:0000313" key="2">
    <source>
        <dbReference type="EMBL" id="ETO02820.1"/>
    </source>
</evidence>
<sequence>MLGRCLASRRSLHHQFKWMDSDRACIASSQENVRNSFANGVFETLYTAKRTIKISSYLCVGKQRHIHSFETRIGISEELSTKICFVIFLYSNVVYMYIFFLTSKKEAQWMDRSEEKLTEGDMDDILSMKTQEEIWNKEFWKNNIDDLPPNDPFEYYLMPWDDPYGEDAIDLNSDNRICRWVVNALKEAFGSDSDFAKDRNVMASLLLWGLSKKIPSIDYAFNLLYICICIMQCMYVYVCLSHILQATHWELLSIVLHSVVSLFQNLQSKHQGCTIEDIVFVLHQTTEGRPVLLSAIYHGGEDILKRVLDLVDALQKDVFRANHIGKAQMVQNAALIHRVLCLAAASLVLHWRPFIAAIPLLDISQGLPAQAGYRVQGRRPWLLNQGEAEGIGPRRVLLAAACQSHVGKDALQNAAVAIKVFGHHFQKLQFQSHCQLQRQ</sequence>
<reference evidence="2 3" key="1">
    <citation type="journal article" date="2013" name="Curr. Biol.">
        <title>The Genome of the Foraminiferan Reticulomyxa filosa.</title>
        <authorList>
            <person name="Glockner G."/>
            <person name="Hulsmann N."/>
            <person name="Schleicher M."/>
            <person name="Noegel A.A."/>
            <person name="Eichinger L."/>
            <person name="Gallinger C."/>
            <person name="Pawlowski J."/>
            <person name="Sierra R."/>
            <person name="Euteneuer U."/>
            <person name="Pillet L."/>
            <person name="Moustafa A."/>
            <person name="Platzer M."/>
            <person name="Groth M."/>
            <person name="Szafranski K."/>
            <person name="Schliwa M."/>
        </authorList>
    </citation>
    <scope>NUCLEOTIDE SEQUENCE [LARGE SCALE GENOMIC DNA]</scope>
</reference>
<dbReference type="Proteomes" id="UP000023152">
    <property type="component" value="Unassembled WGS sequence"/>
</dbReference>
<comment type="caution">
    <text evidence="2">The sequence shown here is derived from an EMBL/GenBank/DDBJ whole genome shotgun (WGS) entry which is preliminary data.</text>
</comment>
<keyword evidence="1" id="KW-1133">Transmembrane helix</keyword>
<evidence type="ECO:0000256" key="1">
    <source>
        <dbReference type="SAM" id="Phobius"/>
    </source>
</evidence>
<feature type="transmembrane region" description="Helical" evidence="1">
    <location>
        <begin position="219"/>
        <end position="238"/>
    </location>
</feature>
<name>X6LQ06_RETFI</name>
<proteinExistence type="predicted"/>
<organism evidence="2 3">
    <name type="scientific">Reticulomyxa filosa</name>
    <dbReference type="NCBI Taxonomy" id="46433"/>
    <lineage>
        <taxon>Eukaryota</taxon>
        <taxon>Sar</taxon>
        <taxon>Rhizaria</taxon>
        <taxon>Retaria</taxon>
        <taxon>Foraminifera</taxon>
        <taxon>Monothalamids</taxon>
        <taxon>Reticulomyxidae</taxon>
        <taxon>Reticulomyxa</taxon>
    </lineage>
</organism>
<keyword evidence="1" id="KW-0812">Transmembrane</keyword>
<dbReference type="AlphaFoldDB" id="X6LQ06"/>
<dbReference type="EMBL" id="ASPP01034845">
    <property type="protein sequence ID" value="ETO02820.1"/>
    <property type="molecule type" value="Genomic_DNA"/>
</dbReference>